<dbReference type="RefSeq" id="WP_027850715.1">
    <property type="nucleotide sequence ID" value="NZ_BSOR01000020.1"/>
</dbReference>
<comment type="caution">
    <text evidence="3">The sequence shown here is derived from an EMBL/GenBank/DDBJ whole genome shotgun (WGS) entry which is preliminary data.</text>
</comment>
<dbReference type="Proteomes" id="UP001156682">
    <property type="component" value="Unassembled WGS sequence"/>
</dbReference>
<feature type="compositionally biased region" description="Polar residues" evidence="1">
    <location>
        <begin position="9"/>
        <end position="27"/>
    </location>
</feature>
<gene>
    <name evidence="3" type="ORF">GCM10007878_13330</name>
</gene>
<feature type="compositionally biased region" description="Polar residues" evidence="1">
    <location>
        <begin position="36"/>
        <end position="54"/>
    </location>
</feature>
<accession>A0ABQ5ZWP8</accession>
<dbReference type="InterPro" id="IPR021136">
    <property type="entry name" value="Flagellar_hook_control-like_C"/>
</dbReference>
<feature type="domain" description="Flagellar hook-length control protein-like C-terminal" evidence="2">
    <location>
        <begin position="467"/>
        <end position="542"/>
    </location>
</feature>
<evidence type="ECO:0000313" key="3">
    <source>
        <dbReference type="EMBL" id="GLR63896.1"/>
    </source>
</evidence>
<name>A0ABQ5ZWP8_9GAMM</name>
<evidence type="ECO:0000256" key="1">
    <source>
        <dbReference type="SAM" id="MobiDB-lite"/>
    </source>
</evidence>
<dbReference type="Pfam" id="PF02120">
    <property type="entry name" value="Flg_hook"/>
    <property type="match status" value="1"/>
</dbReference>
<dbReference type="EMBL" id="BSOR01000020">
    <property type="protein sequence ID" value="GLR63896.1"/>
    <property type="molecule type" value="Genomic_DNA"/>
</dbReference>
<keyword evidence="4" id="KW-1185">Reference proteome</keyword>
<feature type="region of interest" description="Disordered" evidence="1">
    <location>
        <begin position="1"/>
        <end position="54"/>
    </location>
</feature>
<feature type="region of interest" description="Disordered" evidence="1">
    <location>
        <begin position="260"/>
        <end position="283"/>
    </location>
</feature>
<evidence type="ECO:0000313" key="4">
    <source>
        <dbReference type="Proteomes" id="UP001156682"/>
    </source>
</evidence>
<organism evidence="3 4">
    <name type="scientific">Marinospirillum insulare</name>
    <dbReference type="NCBI Taxonomy" id="217169"/>
    <lineage>
        <taxon>Bacteria</taxon>
        <taxon>Pseudomonadati</taxon>
        <taxon>Pseudomonadota</taxon>
        <taxon>Gammaproteobacteria</taxon>
        <taxon>Oceanospirillales</taxon>
        <taxon>Oceanospirillaceae</taxon>
        <taxon>Marinospirillum</taxon>
    </lineage>
</organism>
<evidence type="ECO:0000259" key="2">
    <source>
        <dbReference type="Pfam" id="PF02120"/>
    </source>
</evidence>
<protein>
    <recommendedName>
        <fullName evidence="2">Flagellar hook-length control protein-like C-terminal domain-containing protein</fullName>
    </recommendedName>
</protein>
<proteinExistence type="predicted"/>
<reference evidence="4" key="1">
    <citation type="journal article" date="2019" name="Int. J. Syst. Evol. Microbiol.">
        <title>The Global Catalogue of Microorganisms (GCM) 10K type strain sequencing project: providing services to taxonomists for standard genome sequencing and annotation.</title>
        <authorList>
            <consortium name="The Broad Institute Genomics Platform"/>
            <consortium name="The Broad Institute Genome Sequencing Center for Infectious Disease"/>
            <person name="Wu L."/>
            <person name="Ma J."/>
        </authorList>
    </citation>
    <scope>NUCLEOTIDE SEQUENCE [LARGE SCALE GENOMIC DNA]</scope>
    <source>
        <strain evidence="4">NBRC 100033</strain>
    </source>
</reference>
<sequence>MQGLPQTPPASNETSGLVRAGSTTTLATEGRPLLSPGQTTTGQVVTSEPLQQGQGHRVQVQLSNGQQINLISDKPFPEGQQLQLTGRAEGQVEVRVLSQAAIQQLATSLISQMPAIKVQLATGQTLPLQPGQASRAEVIASQPNSGQGYTLRLELSSGQQVSLVSERPLPVASQVHLNANTQGGLEVRALNREVLQLLDQLKAPLTTALPSSASRAAAATPSSLESLLASASAQLRHALPRQAPLGQVMQQLTQLVKQLPASGSPQTPSATRTAQPPIQTQVSNPTTNLASTQATNVSSTQSAAKPASSLLANLNNKLTAALNLVPQGNQTPSASSLQQFIPFSGLLLEANLLRGVQTNPAGGDLKLLLQQASSLLREGLANPNNSQPRQQQLQQLAQQVQSAESRIQVMQQTSLQATQATHERGQPAQIVQMDLPYSVRGEWFQAQLEIRRWIEEKDAEAAIEEAERRTRSWEVNLSFTLKNWGKIHTLLRLKDEQLKADIWVEVKESYLPIKKQAEVLAARLRRIGADVEEVTCHLGEPPPVIKKAGHQHIIDTRI</sequence>